<dbReference type="OrthoDB" id="2430314at2759"/>
<protein>
    <recommendedName>
        <fullName evidence="1">DUF8040 domain-containing protein</fullName>
    </recommendedName>
</protein>
<reference evidence="2 3" key="1">
    <citation type="journal article" date="2019" name="Nat. Ecol. Evol.">
        <title>Megaphylogeny resolves global patterns of mushroom evolution.</title>
        <authorList>
            <person name="Varga T."/>
            <person name="Krizsan K."/>
            <person name="Foldi C."/>
            <person name="Dima B."/>
            <person name="Sanchez-Garcia M."/>
            <person name="Sanchez-Ramirez S."/>
            <person name="Szollosi G.J."/>
            <person name="Szarkandi J.G."/>
            <person name="Papp V."/>
            <person name="Albert L."/>
            <person name="Andreopoulos W."/>
            <person name="Angelini C."/>
            <person name="Antonin V."/>
            <person name="Barry K.W."/>
            <person name="Bougher N.L."/>
            <person name="Buchanan P."/>
            <person name="Buyck B."/>
            <person name="Bense V."/>
            <person name="Catcheside P."/>
            <person name="Chovatia M."/>
            <person name="Cooper J."/>
            <person name="Damon W."/>
            <person name="Desjardin D."/>
            <person name="Finy P."/>
            <person name="Geml J."/>
            <person name="Haridas S."/>
            <person name="Hughes K."/>
            <person name="Justo A."/>
            <person name="Karasinski D."/>
            <person name="Kautmanova I."/>
            <person name="Kiss B."/>
            <person name="Kocsube S."/>
            <person name="Kotiranta H."/>
            <person name="LaButti K.M."/>
            <person name="Lechner B.E."/>
            <person name="Liimatainen K."/>
            <person name="Lipzen A."/>
            <person name="Lukacs Z."/>
            <person name="Mihaltcheva S."/>
            <person name="Morgado L.N."/>
            <person name="Niskanen T."/>
            <person name="Noordeloos M.E."/>
            <person name="Ohm R.A."/>
            <person name="Ortiz-Santana B."/>
            <person name="Ovrebo C."/>
            <person name="Racz N."/>
            <person name="Riley R."/>
            <person name="Savchenko A."/>
            <person name="Shiryaev A."/>
            <person name="Soop K."/>
            <person name="Spirin V."/>
            <person name="Szebenyi C."/>
            <person name="Tomsovsky M."/>
            <person name="Tulloss R.E."/>
            <person name="Uehling J."/>
            <person name="Grigoriev I.V."/>
            <person name="Vagvolgyi C."/>
            <person name="Papp T."/>
            <person name="Martin F.M."/>
            <person name="Miettinen O."/>
            <person name="Hibbett D.S."/>
            <person name="Nagy L.G."/>
        </authorList>
    </citation>
    <scope>NUCLEOTIDE SEQUENCE [LARGE SCALE GENOMIC DNA]</scope>
    <source>
        <strain evidence="2 3">CBS 962.96</strain>
    </source>
</reference>
<feature type="domain" description="DUF8040" evidence="1">
    <location>
        <begin position="16"/>
        <end position="76"/>
    </location>
</feature>
<dbReference type="AlphaFoldDB" id="A0A4S8LV40"/>
<dbReference type="Proteomes" id="UP000297245">
    <property type="component" value="Unassembled WGS sequence"/>
</dbReference>
<dbReference type="Pfam" id="PF26138">
    <property type="entry name" value="DUF8040"/>
    <property type="match status" value="1"/>
</dbReference>
<feature type="non-terminal residue" evidence="2">
    <location>
        <position position="76"/>
    </location>
</feature>
<evidence type="ECO:0000313" key="2">
    <source>
        <dbReference type="EMBL" id="THU93444.1"/>
    </source>
</evidence>
<organism evidence="2 3">
    <name type="scientific">Dendrothele bispora (strain CBS 962.96)</name>
    <dbReference type="NCBI Taxonomy" id="1314807"/>
    <lineage>
        <taxon>Eukaryota</taxon>
        <taxon>Fungi</taxon>
        <taxon>Dikarya</taxon>
        <taxon>Basidiomycota</taxon>
        <taxon>Agaricomycotina</taxon>
        <taxon>Agaricomycetes</taxon>
        <taxon>Agaricomycetidae</taxon>
        <taxon>Agaricales</taxon>
        <taxon>Agaricales incertae sedis</taxon>
        <taxon>Dendrothele</taxon>
    </lineage>
</organism>
<accession>A0A4S8LV40</accession>
<gene>
    <name evidence="2" type="ORF">K435DRAFT_567826</name>
</gene>
<dbReference type="EMBL" id="ML179249">
    <property type="protein sequence ID" value="THU93444.1"/>
    <property type="molecule type" value="Genomic_DNA"/>
</dbReference>
<name>A0A4S8LV40_DENBC</name>
<dbReference type="InterPro" id="IPR058353">
    <property type="entry name" value="DUF8040"/>
</dbReference>
<evidence type="ECO:0000313" key="3">
    <source>
        <dbReference type="Proteomes" id="UP000297245"/>
    </source>
</evidence>
<feature type="non-terminal residue" evidence="2">
    <location>
        <position position="1"/>
    </location>
</feature>
<evidence type="ECO:0000259" key="1">
    <source>
        <dbReference type="Pfam" id="PF26138"/>
    </source>
</evidence>
<proteinExistence type="predicted"/>
<keyword evidence="3" id="KW-1185">Reference proteome</keyword>
<sequence>VLLYSTPAYWSQPYHTSALTGRQWVEELIQGHPDRIYNELGMRLHVFNAFVWELRLHGMTNSRYVTLQEKAAIFLY</sequence>